<dbReference type="AlphaFoldDB" id="A0A2N9E4R5"/>
<keyword evidence="1" id="KW-1133">Transmembrane helix</keyword>
<evidence type="ECO:0000256" key="1">
    <source>
        <dbReference type="SAM" id="Phobius"/>
    </source>
</evidence>
<reference evidence="2" key="1">
    <citation type="submission" date="2018-02" db="EMBL/GenBank/DDBJ databases">
        <authorList>
            <person name="Cohen D.B."/>
            <person name="Kent A.D."/>
        </authorList>
    </citation>
    <scope>NUCLEOTIDE SEQUENCE</scope>
</reference>
<feature type="transmembrane region" description="Helical" evidence="1">
    <location>
        <begin position="80"/>
        <end position="100"/>
    </location>
</feature>
<protein>
    <recommendedName>
        <fullName evidence="3">Transmembrane protein</fullName>
    </recommendedName>
</protein>
<sequence length="125" mass="13468">MVEICCALEVAGTPNCCGSPMWGVVVGAPELLWAADFGYWVLILAVDGWLFLIIGFGFVCGYACGFSGVGCRHGCVRARICRLMVAVGFALDVAVVGLILDLRVGVWVDDMVTFDSWCWVLAKAR</sequence>
<evidence type="ECO:0000313" key="2">
    <source>
        <dbReference type="EMBL" id="SPC73947.1"/>
    </source>
</evidence>
<name>A0A2N9E4R5_FAGSY</name>
<gene>
    <name evidence="2" type="ORF">FSB_LOCUS1829</name>
</gene>
<dbReference type="EMBL" id="OIVN01000083">
    <property type="protein sequence ID" value="SPC73947.1"/>
    <property type="molecule type" value="Genomic_DNA"/>
</dbReference>
<organism evidence="2">
    <name type="scientific">Fagus sylvatica</name>
    <name type="common">Beechnut</name>
    <dbReference type="NCBI Taxonomy" id="28930"/>
    <lineage>
        <taxon>Eukaryota</taxon>
        <taxon>Viridiplantae</taxon>
        <taxon>Streptophyta</taxon>
        <taxon>Embryophyta</taxon>
        <taxon>Tracheophyta</taxon>
        <taxon>Spermatophyta</taxon>
        <taxon>Magnoliopsida</taxon>
        <taxon>eudicotyledons</taxon>
        <taxon>Gunneridae</taxon>
        <taxon>Pentapetalae</taxon>
        <taxon>rosids</taxon>
        <taxon>fabids</taxon>
        <taxon>Fagales</taxon>
        <taxon>Fagaceae</taxon>
        <taxon>Fagus</taxon>
    </lineage>
</organism>
<accession>A0A2N9E4R5</accession>
<feature type="transmembrane region" description="Helical" evidence="1">
    <location>
        <begin position="37"/>
        <end position="59"/>
    </location>
</feature>
<keyword evidence="1" id="KW-0812">Transmembrane</keyword>
<evidence type="ECO:0008006" key="3">
    <source>
        <dbReference type="Google" id="ProtNLM"/>
    </source>
</evidence>
<proteinExistence type="predicted"/>
<keyword evidence="1" id="KW-0472">Membrane</keyword>